<dbReference type="InterPro" id="IPR050039">
    <property type="entry name" value="MAB_1171c-like"/>
</dbReference>
<accession>A0ABV8GFC1</accession>
<dbReference type="InterPro" id="IPR046675">
    <property type="entry name" value="DUF6545"/>
</dbReference>
<evidence type="ECO:0000313" key="4">
    <source>
        <dbReference type="Proteomes" id="UP001595851"/>
    </source>
</evidence>
<name>A0ABV8GFC1_9ACTN</name>
<evidence type="ECO:0000256" key="1">
    <source>
        <dbReference type="SAM" id="Phobius"/>
    </source>
</evidence>
<dbReference type="EMBL" id="JBHSBI010000015">
    <property type="protein sequence ID" value="MFC4011362.1"/>
    <property type="molecule type" value="Genomic_DNA"/>
</dbReference>
<protein>
    <submittedName>
        <fullName evidence="3">MAB_1171c family putative transporter</fullName>
    </submittedName>
</protein>
<organism evidence="3 4">
    <name type="scientific">Nonomuraea purpurea</name>
    <dbReference type="NCBI Taxonomy" id="1849276"/>
    <lineage>
        <taxon>Bacteria</taxon>
        <taxon>Bacillati</taxon>
        <taxon>Actinomycetota</taxon>
        <taxon>Actinomycetes</taxon>
        <taxon>Streptosporangiales</taxon>
        <taxon>Streptosporangiaceae</taxon>
        <taxon>Nonomuraea</taxon>
    </lineage>
</organism>
<keyword evidence="1" id="KW-1133">Transmembrane helix</keyword>
<keyword evidence="4" id="KW-1185">Reference proteome</keyword>
<feature type="transmembrane region" description="Helical" evidence="1">
    <location>
        <begin position="45"/>
        <end position="67"/>
    </location>
</feature>
<dbReference type="RefSeq" id="WP_379531314.1">
    <property type="nucleotide sequence ID" value="NZ_JBHSBI010000015.1"/>
</dbReference>
<feature type="transmembrane region" description="Helical" evidence="1">
    <location>
        <begin position="79"/>
        <end position="99"/>
    </location>
</feature>
<evidence type="ECO:0000313" key="3">
    <source>
        <dbReference type="EMBL" id="MFC4011362.1"/>
    </source>
</evidence>
<feature type="transmembrane region" description="Helical" evidence="1">
    <location>
        <begin position="114"/>
        <end position="133"/>
    </location>
</feature>
<dbReference type="Pfam" id="PF20182">
    <property type="entry name" value="DUF6545"/>
    <property type="match status" value="1"/>
</dbReference>
<reference evidence="4" key="1">
    <citation type="journal article" date="2019" name="Int. J. Syst. Evol. Microbiol.">
        <title>The Global Catalogue of Microorganisms (GCM) 10K type strain sequencing project: providing services to taxonomists for standard genome sequencing and annotation.</title>
        <authorList>
            <consortium name="The Broad Institute Genomics Platform"/>
            <consortium name="The Broad Institute Genome Sequencing Center for Infectious Disease"/>
            <person name="Wu L."/>
            <person name="Ma J."/>
        </authorList>
    </citation>
    <scope>NUCLEOTIDE SEQUENCE [LARGE SCALE GENOMIC DNA]</scope>
    <source>
        <strain evidence="4">TBRC 1276</strain>
    </source>
</reference>
<feature type="domain" description="DUF6545" evidence="2">
    <location>
        <begin position="261"/>
        <end position="317"/>
    </location>
</feature>
<keyword evidence="1" id="KW-0472">Membrane</keyword>
<feature type="transmembrane region" description="Helical" evidence="1">
    <location>
        <begin position="12"/>
        <end position="33"/>
    </location>
</feature>
<feature type="transmembrane region" description="Helical" evidence="1">
    <location>
        <begin position="231"/>
        <end position="252"/>
    </location>
</feature>
<evidence type="ECO:0000259" key="2">
    <source>
        <dbReference type="Pfam" id="PF20182"/>
    </source>
</evidence>
<feature type="transmembrane region" description="Helical" evidence="1">
    <location>
        <begin position="153"/>
        <end position="176"/>
    </location>
</feature>
<proteinExistence type="predicted"/>
<dbReference type="Proteomes" id="UP001595851">
    <property type="component" value="Unassembled WGS sequence"/>
</dbReference>
<feature type="transmembrane region" description="Helical" evidence="1">
    <location>
        <begin position="188"/>
        <end position="211"/>
    </location>
</feature>
<dbReference type="NCBIfam" id="NF042915">
    <property type="entry name" value="MAB_1171c_fam"/>
    <property type="match status" value="1"/>
</dbReference>
<sequence>MNWLGGDALYLRLTHIGIGVICWIVLAVKTADLLRNPGNRGLRSLVGVCLGMSVALTVGLPPIYALIDRLTHVPNLGKLLQHLATIGACCAISVMLVRLENDRPGAGARVRRRIVFAGAVAVAMAVLFLLAPVDVSEPIEFADRYSTAPFIPQYMFLFIAMIALACADIAVSVWRYGRRPRSAAYLRLSGLLVFGAALSGVAYCGFKAFYIVAQFTRSALPMDERFLSTPLALTAVVLGAVGLALPKVGTLLETVSKRLGYLRAYRRLHPLWSRLHAAMPEIALHRPRGREPLAFFDIEYRLYRRVIEISDGMLALGVAGLAQDARPDAA</sequence>
<comment type="caution">
    <text evidence="3">The sequence shown here is derived from an EMBL/GenBank/DDBJ whole genome shotgun (WGS) entry which is preliminary data.</text>
</comment>
<keyword evidence="1" id="KW-0812">Transmembrane</keyword>
<gene>
    <name evidence="3" type="ORF">ACFOY2_29325</name>
</gene>